<dbReference type="EMBL" id="JU969146">
    <property type="protein sequence ID" value="AFJ68917.1"/>
    <property type="molecule type" value="mRNA"/>
</dbReference>
<name>I2CPT4_NANGC</name>
<reference evidence="2" key="1">
    <citation type="journal article" date="2012" name="Bioengineered">
        <title>Additional insights into the genome of the oleaginous model alga Nannochloropsis gaditana.</title>
        <authorList>
            <person name="Jinkerson R.E."/>
            <person name="Radakovits R."/>
            <person name="Posewitz M.C."/>
        </authorList>
    </citation>
    <scope>NUCLEOTIDE SEQUENCE</scope>
    <source>
        <strain evidence="2">CCMP526</strain>
    </source>
</reference>
<keyword evidence="2" id="KW-0067">ATP-binding</keyword>
<dbReference type="InterPro" id="IPR027417">
    <property type="entry name" value="P-loop_NTPase"/>
</dbReference>
<reference evidence="2" key="2">
    <citation type="journal article" date="2012" name="Nat. Commun.">
        <title>Draft genome sequence and genetic transformation of the oleaginous alga Nannochloropis gaditana.</title>
        <authorList>
            <person name="Radakovits R."/>
            <person name="Jinkerson R.E."/>
            <person name="Fuerstenberg S.I."/>
            <person name="Tae H."/>
            <person name="Settlage R.E."/>
            <person name="Boore J.L."/>
            <person name="Posewitz M.C."/>
        </authorList>
    </citation>
    <scope>NUCLEOTIDE SEQUENCE</scope>
    <source>
        <strain evidence="2">CCMP526</strain>
    </source>
</reference>
<keyword evidence="2" id="KW-0378">Hydrolase</keyword>
<sequence length="34" mass="3678">MACLVEGWCPQDSMRQRRGRAGRVQPGKASASTS</sequence>
<dbReference type="GO" id="GO:0004386">
    <property type="term" value="F:helicase activity"/>
    <property type="evidence" value="ECO:0007669"/>
    <property type="project" value="UniProtKB-KW"/>
</dbReference>
<dbReference type="AlphaFoldDB" id="I2CPT4"/>
<keyword evidence="2" id="KW-0347">Helicase</keyword>
<dbReference type="Gene3D" id="3.40.50.300">
    <property type="entry name" value="P-loop containing nucleotide triphosphate hydrolases"/>
    <property type="match status" value="1"/>
</dbReference>
<protein>
    <submittedName>
        <fullName evidence="2">Helicase domain-containing protein</fullName>
    </submittedName>
</protein>
<organism evidence="2">
    <name type="scientific">Nannochloropsis gaditana (strain CCMP526)</name>
    <name type="common">Green microalga</name>
    <name type="synonym">Microchloropsis gaditana</name>
    <dbReference type="NCBI Taxonomy" id="1093141"/>
    <lineage>
        <taxon>Eukaryota</taxon>
        <taxon>Sar</taxon>
        <taxon>Stramenopiles</taxon>
        <taxon>Ochrophyta</taxon>
        <taxon>Eustigmatophyceae</taxon>
        <taxon>Eustigmatales</taxon>
        <taxon>Monodopsidaceae</taxon>
        <taxon>Nannochloropsis</taxon>
    </lineage>
</organism>
<feature type="region of interest" description="Disordered" evidence="1">
    <location>
        <begin position="15"/>
        <end position="34"/>
    </location>
</feature>
<accession>I2CPT4</accession>
<evidence type="ECO:0000313" key="2">
    <source>
        <dbReference type="EMBL" id="AFJ68917.1"/>
    </source>
</evidence>
<gene>
    <name evidence="2" type="ORF">NGATSA_3030600</name>
</gene>
<evidence type="ECO:0000256" key="1">
    <source>
        <dbReference type="SAM" id="MobiDB-lite"/>
    </source>
</evidence>
<keyword evidence="2" id="KW-0547">Nucleotide-binding</keyword>
<proteinExistence type="evidence at transcript level"/>